<dbReference type="EMBL" id="CAICTM010000934">
    <property type="protein sequence ID" value="CAB9518458.1"/>
    <property type="molecule type" value="Genomic_DNA"/>
</dbReference>
<feature type="compositionally biased region" description="Polar residues" evidence="1">
    <location>
        <begin position="1"/>
        <end position="14"/>
    </location>
</feature>
<evidence type="ECO:0000313" key="3">
    <source>
        <dbReference type="Proteomes" id="UP001153069"/>
    </source>
</evidence>
<evidence type="ECO:0000313" key="2">
    <source>
        <dbReference type="EMBL" id="CAB9518458.1"/>
    </source>
</evidence>
<feature type="compositionally biased region" description="Basic and acidic residues" evidence="1">
    <location>
        <begin position="368"/>
        <end position="383"/>
    </location>
</feature>
<feature type="region of interest" description="Disordered" evidence="1">
    <location>
        <begin position="1"/>
        <end position="42"/>
    </location>
</feature>
<feature type="region of interest" description="Disordered" evidence="1">
    <location>
        <begin position="310"/>
        <end position="330"/>
    </location>
</feature>
<organism evidence="2 3">
    <name type="scientific">Seminavis robusta</name>
    <dbReference type="NCBI Taxonomy" id="568900"/>
    <lineage>
        <taxon>Eukaryota</taxon>
        <taxon>Sar</taxon>
        <taxon>Stramenopiles</taxon>
        <taxon>Ochrophyta</taxon>
        <taxon>Bacillariophyta</taxon>
        <taxon>Bacillariophyceae</taxon>
        <taxon>Bacillariophycidae</taxon>
        <taxon>Naviculales</taxon>
        <taxon>Naviculaceae</taxon>
        <taxon>Seminavis</taxon>
    </lineage>
</organism>
<protein>
    <submittedName>
        <fullName evidence="2">Uncharacterized protein</fullName>
    </submittedName>
</protein>
<sequence length="399" mass="44212">MASNSKLQKQSDLDSPQAAIARREQDSAAADSPKLDSTAVTNWTPETERVNRVEKKVFSLEDGNIRGGHWILNKEGKSATIAFLFKNSSGRIYGLTVGHLEELNEPLFVFLRSEPTVGVSYNNDTDLEEYEVYEVGEVVSKDEDTDSLLFEVTREDVKDRFDLLQLAPESGLGDRTLALPTPTLGPLPPQQGTEYWMYGAFTRGARLIVSSPTQDDPSEGETNLFPSDIGFGHWNDPKLRISQNGDCGALYLESPSGRPLAVHHVSARYHREESEKPDAFEGFGTPVSLIMAKHPEQFDKEMFGAILRGSSGENNAKQSESDTSVHHSGQVAKKFESRQFKYFDVKLFKGNIRDASRRPTASGPPTAAEREASLSSRKDATRTESRQLAYFNVSVSKAK</sequence>
<reference evidence="2" key="1">
    <citation type="submission" date="2020-06" db="EMBL/GenBank/DDBJ databases">
        <authorList>
            <consortium name="Plant Systems Biology data submission"/>
        </authorList>
    </citation>
    <scope>NUCLEOTIDE SEQUENCE</scope>
    <source>
        <strain evidence="2">D6</strain>
    </source>
</reference>
<feature type="region of interest" description="Disordered" evidence="1">
    <location>
        <begin position="353"/>
        <end position="383"/>
    </location>
</feature>
<comment type="caution">
    <text evidence="2">The sequence shown here is derived from an EMBL/GenBank/DDBJ whole genome shotgun (WGS) entry which is preliminary data.</text>
</comment>
<keyword evidence="3" id="KW-1185">Reference proteome</keyword>
<gene>
    <name evidence="2" type="ORF">SEMRO_936_G222110.1</name>
</gene>
<proteinExistence type="predicted"/>
<evidence type="ECO:0000256" key="1">
    <source>
        <dbReference type="SAM" id="MobiDB-lite"/>
    </source>
</evidence>
<name>A0A9N8HPX4_9STRA</name>
<dbReference type="AlphaFoldDB" id="A0A9N8HPX4"/>
<accession>A0A9N8HPX4</accession>
<dbReference type="Proteomes" id="UP001153069">
    <property type="component" value="Unassembled WGS sequence"/>
</dbReference>